<protein>
    <submittedName>
        <fullName evidence="1">Uncharacterized protein</fullName>
    </submittedName>
</protein>
<proteinExistence type="predicted"/>
<dbReference type="AlphaFoldDB" id="A0A484F807"/>
<dbReference type="Proteomes" id="UP000294855">
    <property type="component" value="Unassembled WGS sequence"/>
</dbReference>
<accession>A0A484F807</accession>
<comment type="caution">
    <text evidence="1">The sequence shown here is derived from an EMBL/GenBank/DDBJ whole genome shotgun (WGS) entry which is preliminary data.</text>
</comment>
<name>A0A484F807_9EURY</name>
<keyword evidence="2" id="KW-1185">Reference proteome</keyword>
<reference evidence="1 2" key="1">
    <citation type="submission" date="2019-03" db="EMBL/GenBank/DDBJ databases">
        <title>Genomic Encyclopedia of Type Strains, Phase IV (KMG-IV): sequencing the most valuable type-strain genomes for metagenomic binning, comparative biology and taxonomic classification.</title>
        <authorList>
            <person name="Goeker M."/>
        </authorList>
    </citation>
    <scope>NUCLEOTIDE SEQUENCE [LARGE SCALE GENOMIC DNA]</scope>
    <source>
        <strain evidence="1 2">DSM 13328</strain>
    </source>
</reference>
<dbReference type="EMBL" id="SNYS01000006">
    <property type="protein sequence ID" value="TDQ70234.1"/>
    <property type="molecule type" value="Genomic_DNA"/>
</dbReference>
<evidence type="ECO:0000313" key="1">
    <source>
        <dbReference type="EMBL" id="TDQ70234.1"/>
    </source>
</evidence>
<evidence type="ECO:0000313" key="2">
    <source>
        <dbReference type="Proteomes" id="UP000294855"/>
    </source>
</evidence>
<sequence>MFKMSNTLGSLNNNYELTINSQFFKEYMKNSKIKKSAGSKYDT</sequence>
<gene>
    <name evidence="1" type="ORF">C7391_0576</name>
</gene>
<organism evidence="1 2">
    <name type="scientific">Methanimicrococcus blatticola</name>
    <dbReference type="NCBI Taxonomy" id="91560"/>
    <lineage>
        <taxon>Archaea</taxon>
        <taxon>Methanobacteriati</taxon>
        <taxon>Methanobacteriota</taxon>
        <taxon>Stenosarchaea group</taxon>
        <taxon>Methanomicrobia</taxon>
        <taxon>Methanosarcinales</taxon>
        <taxon>Methanosarcinaceae</taxon>
        <taxon>Methanimicrococcus</taxon>
    </lineage>
</organism>